<dbReference type="AlphaFoldDB" id="B1Y9X7"/>
<accession>B1Y9X7</accession>
<dbReference type="KEGG" id="tne:Tneu_1604"/>
<dbReference type="Proteomes" id="UP000001694">
    <property type="component" value="Chromosome"/>
</dbReference>
<evidence type="ECO:0008006" key="3">
    <source>
        <dbReference type="Google" id="ProtNLM"/>
    </source>
</evidence>
<dbReference type="GeneID" id="6166136"/>
<protein>
    <recommendedName>
        <fullName evidence="3">Calcineurin-like phosphoesterase domain-containing protein</fullName>
    </recommendedName>
</protein>
<gene>
    <name evidence="1" type="ordered locus">Tneu_1604</name>
</gene>
<proteinExistence type="predicted"/>
<dbReference type="RefSeq" id="WP_012350946.1">
    <property type="nucleotide sequence ID" value="NC_010525.1"/>
</dbReference>
<dbReference type="OrthoDB" id="28355at2157"/>
<dbReference type="SUPFAM" id="SSF56300">
    <property type="entry name" value="Metallo-dependent phosphatases"/>
    <property type="match status" value="1"/>
</dbReference>
<dbReference type="eggNOG" id="arCOG05666">
    <property type="taxonomic scope" value="Archaea"/>
</dbReference>
<evidence type="ECO:0000313" key="1">
    <source>
        <dbReference type="EMBL" id="ACB40527.1"/>
    </source>
</evidence>
<evidence type="ECO:0000313" key="2">
    <source>
        <dbReference type="Proteomes" id="UP000001694"/>
    </source>
</evidence>
<dbReference type="HOGENOM" id="CLU_1381455_0_0_2"/>
<reference evidence="1" key="1">
    <citation type="submission" date="2008-03" db="EMBL/GenBank/DDBJ databases">
        <title>Complete sequence of Thermoproteus neutrophilus V24Sta.</title>
        <authorList>
            <consortium name="US DOE Joint Genome Institute"/>
            <person name="Copeland A."/>
            <person name="Lucas S."/>
            <person name="Lapidus A."/>
            <person name="Glavina del Rio T."/>
            <person name="Dalin E."/>
            <person name="Tice H."/>
            <person name="Bruce D."/>
            <person name="Goodwin L."/>
            <person name="Pitluck S."/>
            <person name="Sims D."/>
            <person name="Brettin T."/>
            <person name="Detter J.C."/>
            <person name="Han C."/>
            <person name="Kuske C.R."/>
            <person name="Schmutz J."/>
            <person name="Larimer F."/>
            <person name="Land M."/>
            <person name="Hauser L."/>
            <person name="Kyrpides N."/>
            <person name="Mikhailova N."/>
            <person name="Biddle J.F."/>
            <person name="Zhang Z."/>
            <person name="Fitz-Gibbon S.T."/>
            <person name="Lowe T.M."/>
            <person name="Saltikov C."/>
            <person name="House C.H."/>
            <person name="Richardson P."/>
        </authorList>
    </citation>
    <scope>NUCLEOTIDE SEQUENCE [LARGE SCALE GENOMIC DNA]</scope>
    <source>
        <strain evidence="1">V24Sta</strain>
    </source>
</reference>
<dbReference type="Gene3D" id="3.60.21.10">
    <property type="match status" value="1"/>
</dbReference>
<organism evidence="1 2">
    <name type="scientific">Pyrobaculum neutrophilum (strain DSM 2338 / JCM 9278 / NBRC 100436 / V24Sta)</name>
    <name type="common">Thermoproteus neutrophilus</name>
    <dbReference type="NCBI Taxonomy" id="444157"/>
    <lineage>
        <taxon>Archaea</taxon>
        <taxon>Thermoproteota</taxon>
        <taxon>Thermoprotei</taxon>
        <taxon>Thermoproteales</taxon>
        <taxon>Thermoproteaceae</taxon>
        <taxon>Pyrobaculum</taxon>
    </lineage>
</organism>
<dbReference type="InterPro" id="IPR029052">
    <property type="entry name" value="Metallo-depent_PP-like"/>
</dbReference>
<dbReference type="EMBL" id="CP001014">
    <property type="protein sequence ID" value="ACB40527.1"/>
    <property type="molecule type" value="Genomic_DNA"/>
</dbReference>
<name>B1Y9X7_PYRNV</name>
<keyword evidence="2" id="KW-1185">Reference proteome</keyword>
<sequence length="199" mass="22242">MIVFGDVHIGSPHAKIQELRRCLKALNTDEVAITGDLFDDQHRLVGYDDAARLIKKAMEILQIKPRRLYISFSSSSHDPQLPGPLVARIDGVEVYADNGNVLIEDVVKAALTHGDAAVKNGFAAYLIDLARRGQVGRWLRKKLALEDGVWLIYGHSHVPYLNAEEKILNPGSWKIYGVRRLRGNVYQLPSPKPLCQPDL</sequence>